<proteinExistence type="predicted"/>
<dbReference type="AlphaFoldDB" id="A0A380AHR2"/>
<protein>
    <submittedName>
        <fullName evidence="1">Uncharacterized protein</fullName>
    </submittedName>
</protein>
<dbReference type="Proteomes" id="UP000255529">
    <property type="component" value="Unassembled WGS sequence"/>
</dbReference>
<dbReference type="EMBL" id="UGYN01000002">
    <property type="protein sequence ID" value="SUI80882.1"/>
    <property type="molecule type" value="Genomic_DNA"/>
</dbReference>
<organism evidence="1 2">
    <name type="scientific">Serratia quinivorans</name>
    <dbReference type="NCBI Taxonomy" id="137545"/>
    <lineage>
        <taxon>Bacteria</taxon>
        <taxon>Pseudomonadati</taxon>
        <taxon>Pseudomonadota</taxon>
        <taxon>Gammaproteobacteria</taxon>
        <taxon>Enterobacterales</taxon>
        <taxon>Yersiniaceae</taxon>
        <taxon>Serratia</taxon>
    </lineage>
</organism>
<reference evidence="1 2" key="1">
    <citation type="submission" date="2018-06" db="EMBL/GenBank/DDBJ databases">
        <authorList>
            <consortium name="Pathogen Informatics"/>
            <person name="Doyle S."/>
        </authorList>
    </citation>
    <scope>NUCLEOTIDE SEQUENCE [LARGE SCALE GENOMIC DNA]</scope>
    <source>
        <strain evidence="1 2">NCTC11544</strain>
    </source>
</reference>
<evidence type="ECO:0000313" key="2">
    <source>
        <dbReference type="Proteomes" id="UP000255529"/>
    </source>
</evidence>
<name>A0A380AHR2_9GAMM</name>
<gene>
    <name evidence="1" type="ORF">NCTC11544_04211</name>
</gene>
<evidence type="ECO:0000313" key="1">
    <source>
        <dbReference type="EMBL" id="SUI80882.1"/>
    </source>
</evidence>
<dbReference type="RefSeq" id="WP_115184211.1">
    <property type="nucleotide sequence ID" value="NZ_CAMKUF010000001.1"/>
</dbReference>
<accession>A0A380AHR2</accession>
<sequence>MIMQDQHYEDDTRSILIGDLVPDGNSLPTNFCFLGQKYKKLLKQQLKLINEELDIEVDVQETMNIIFEKEQQLELGSMYQWSLFDVERNIIVIYKTKLFVKGKYFFVYSTGILKCLE</sequence>